<keyword evidence="13 16" id="KW-0173">Coenzyme A biosynthesis</keyword>
<evidence type="ECO:0000256" key="13">
    <source>
        <dbReference type="ARBA" id="ARBA00022993"/>
    </source>
</evidence>
<comment type="function">
    <text evidence="16">Catalyzes the phosphorylation of pantothenate (Pan), the first step in CoA biosynthesis.</text>
</comment>
<evidence type="ECO:0000256" key="5">
    <source>
        <dbReference type="ARBA" id="ARBA00011738"/>
    </source>
</evidence>
<evidence type="ECO:0000256" key="4">
    <source>
        <dbReference type="ARBA" id="ARBA00005225"/>
    </source>
</evidence>
<dbReference type="Pfam" id="PF03309">
    <property type="entry name" value="Pan_kinase"/>
    <property type="match status" value="1"/>
</dbReference>
<accession>W9V0S3</accession>
<evidence type="ECO:0000256" key="8">
    <source>
        <dbReference type="ARBA" id="ARBA00022679"/>
    </source>
</evidence>
<evidence type="ECO:0000313" key="18">
    <source>
        <dbReference type="Proteomes" id="UP000019464"/>
    </source>
</evidence>
<dbReference type="EMBL" id="AONB01000013">
    <property type="protein sequence ID" value="EXJ10556.1"/>
    <property type="molecule type" value="Genomic_DNA"/>
</dbReference>
<evidence type="ECO:0000256" key="1">
    <source>
        <dbReference type="ARBA" id="ARBA00001206"/>
    </source>
</evidence>
<dbReference type="CDD" id="cd24015">
    <property type="entry name" value="ASKHA_NBD_PanK-III"/>
    <property type="match status" value="1"/>
</dbReference>
<evidence type="ECO:0000256" key="12">
    <source>
        <dbReference type="ARBA" id="ARBA00022958"/>
    </source>
</evidence>
<dbReference type="GO" id="GO:0046872">
    <property type="term" value="F:metal ion binding"/>
    <property type="evidence" value="ECO:0007669"/>
    <property type="project" value="UniProtKB-KW"/>
</dbReference>
<feature type="binding site" evidence="16">
    <location>
        <position position="180"/>
    </location>
    <ligand>
        <name>substrate</name>
    </ligand>
</feature>
<evidence type="ECO:0000256" key="7">
    <source>
        <dbReference type="ARBA" id="ARBA00022490"/>
    </source>
</evidence>
<evidence type="ECO:0000256" key="16">
    <source>
        <dbReference type="HAMAP-Rule" id="MF_01274"/>
    </source>
</evidence>
<dbReference type="GO" id="GO:0015937">
    <property type="term" value="P:coenzyme A biosynthetic process"/>
    <property type="evidence" value="ECO:0007669"/>
    <property type="project" value="UniProtKB-UniRule"/>
</dbReference>
<feature type="active site" description="Proton acceptor" evidence="16">
    <location>
        <position position="104"/>
    </location>
</feature>
<comment type="subcellular location">
    <subcellularLocation>
        <location evidence="3 16">Cytoplasm</location>
    </subcellularLocation>
</comment>
<keyword evidence="16" id="KW-0479">Metal-binding</keyword>
<dbReference type="GO" id="GO:0005737">
    <property type="term" value="C:cytoplasm"/>
    <property type="evidence" value="ECO:0007669"/>
    <property type="project" value="UniProtKB-SubCell"/>
</dbReference>
<name>W9V0S3_9GAMM</name>
<comment type="catalytic activity">
    <reaction evidence="1 16">
        <text>(R)-pantothenate + ATP = (R)-4'-phosphopantothenate + ADP + H(+)</text>
        <dbReference type="Rhea" id="RHEA:16373"/>
        <dbReference type="ChEBI" id="CHEBI:10986"/>
        <dbReference type="ChEBI" id="CHEBI:15378"/>
        <dbReference type="ChEBI" id="CHEBI:29032"/>
        <dbReference type="ChEBI" id="CHEBI:30616"/>
        <dbReference type="ChEBI" id="CHEBI:456216"/>
        <dbReference type="EC" id="2.7.1.33"/>
    </reaction>
</comment>
<protein>
    <recommendedName>
        <fullName evidence="15 16">Type III pantothenate kinase</fullName>
        <ecNumber evidence="6 16">2.7.1.33</ecNumber>
    </recommendedName>
    <alternativeName>
        <fullName evidence="16">PanK-III</fullName>
    </alternativeName>
    <alternativeName>
        <fullName evidence="16">Pantothenic acid kinase</fullName>
    </alternativeName>
</protein>
<reference evidence="17 18" key="2">
    <citation type="journal article" date="2015" name="Syst. Appl. Microbiol.">
        <title>Nitrincola nitratireducens sp. nov. isolated from a haloalkaline crater lake.</title>
        <authorList>
            <person name="Singh A."/>
            <person name="Vaidya B."/>
            <person name="Tanuku N.R."/>
            <person name="Pinnaka A.K."/>
        </authorList>
    </citation>
    <scope>NUCLEOTIDE SEQUENCE [LARGE SCALE GENOMIC DNA]</scope>
    <source>
        <strain evidence="17 18">AK23</strain>
    </source>
</reference>
<evidence type="ECO:0000256" key="10">
    <source>
        <dbReference type="ARBA" id="ARBA00022777"/>
    </source>
</evidence>
<dbReference type="GO" id="GO:0004594">
    <property type="term" value="F:pantothenate kinase activity"/>
    <property type="evidence" value="ECO:0007669"/>
    <property type="project" value="UniProtKB-UniRule"/>
</dbReference>
<feature type="binding site" evidence="16">
    <location>
        <position position="124"/>
    </location>
    <ligand>
        <name>K(+)</name>
        <dbReference type="ChEBI" id="CHEBI:29103"/>
    </ligand>
</feature>
<gene>
    <name evidence="16 17" type="primary">coaX</name>
    <name evidence="17" type="ORF">D791_02621</name>
</gene>
<evidence type="ECO:0000256" key="2">
    <source>
        <dbReference type="ARBA" id="ARBA00001958"/>
    </source>
</evidence>
<keyword evidence="18" id="KW-1185">Reference proteome</keyword>
<comment type="subunit">
    <text evidence="5 16">Homodimer.</text>
</comment>
<keyword evidence="10 16" id="KW-0418">Kinase</keyword>
<dbReference type="OrthoDB" id="9781305at2"/>
<evidence type="ECO:0000256" key="9">
    <source>
        <dbReference type="ARBA" id="ARBA00022741"/>
    </source>
</evidence>
<evidence type="ECO:0000313" key="17">
    <source>
        <dbReference type="EMBL" id="EXJ10556.1"/>
    </source>
</evidence>
<organism evidence="17 18">
    <name type="scientific">Nitrincola nitratireducens</name>
    <dbReference type="NCBI Taxonomy" id="1229521"/>
    <lineage>
        <taxon>Bacteria</taxon>
        <taxon>Pseudomonadati</taxon>
        <taxon>Pseudomonadota</taxon>
        <taxon>Gammaproteobacteria</taxon>
        <taxon>Oceanospirillales</taxon>
        <taxon>Oceanospirillaceae</taxon>
        <taxon>Nitrincola</taxon>
    </lineage>
</organism>
<evidence type="ECO:0000256" key="14">
    <source>
        <dbReference type="ARBA" id="ARBA00038036"/>
    </source>
</evidence>
<keyword evidence="9 16" id="KW-0547">Nucleotide-binding</keyword>
<dbReference type="PATRIC" id="fig|1229521.3.peg.2653"/>
<dbReference type="HAMAP" id="MF_01274">
    <property type="entry name" value="Pantothen_kinase_3"/>
    <property type="match status" value="1"/>
</dbReference>
<keyword evidence="8 16" id="KW-0808">Transferase</keyword>
<dbReference type="PANTHER" id="PTHR34265">
    <property type="entry name" value="TYPE III PANTOTHENATE KINASE"/>
    <property type="match status" value="1"/>
</dbReference>
<dbReference type="PANTHER" id="PTHR34265:SF1">
    <property type="entry name" value="TYPE III PANTOTHENATE KINASE"/>
    <property type="match status" value="1"/>
</dbReference>
<evidence type="ECO:0000256" key="11">
    <source>
        <dbReference type="ARBA" id="ARBA00022840"/>
    </source>
</evidence>
<comment type="cofactor">
    <cofactor evidence="16">
        <name>NH4(+)</name>
        <dbReference type="ChEBI" id="CHEBI:28938"/>
    </cofactor>
    <cofactor evidence="16">
        <name>K(+)</name>
        <dbReference type="ChEBI" id="CHEBI:29103"/>
    </cofactor>
    <text evidence="16">A monovalent cation. Ammonium or potassium.</text>
</comment>
<reference evidence="18" key="1">
    <citation type="submission" date="2012-11" db="EMBL/GenBank/DDBJ databases">
        <authorList>
            <person name="Singh A."/>
            <person name="Pinnaka A.K."/>
            <person name="Vaidya B."/>
        </authorList>
    </citation>
    <scope>NUCLEOTIDE SEQUENCE [LARGE SCALE GENOMIC DNA]</scope>
    <source>
        <strain evidence="18">AK23</strain>
    </source>
</reference>
<keyword evidence="7 16" id="KW-0963">Cytoplasm</keyword>
<dbReference type="InterPro" id="IPR043129">
    <property type="entry name" value="ATPase_NBD"/>
</dbReference>
<dbReference type="RefSeq" id="WP_051514478.1">
    <property type="nucleotide sequence ID" value="NZ_AONB01000013.1"/>
</dbReference>
<dbReference type="NCBIfam" id="TIGR00671">
    <property type="entry name" value="baf"/>
    <property type="match status" value="1"/>
</dbReference>
<keyword evidence="11 16" id="KW-0067">ATP-binding</keyword>
<dbReference type="UniPathway" id="UPA00241">
    <property type="reaction ID" value="UER00352"/>
</dbReference>
<sequence>MSGLPKVLEIDIGNTQLKWRVVGQVGKTAVQRASTEAFLAGDVQDAAFSGVTRVRVASVASDAINERLRLSLQAICSQVFFAQSVAQMYDLVNAYERPEKMGVDRWLGMLAAWQRQRSGLCVIDCGSAITVDWVDAQGQHLGGYIIPGLRMMQTSLLNNTARVKFDPQSFGWDEAPGVTTEACVKNGSSYLLSALAEKIQRQADEKGIQSLVVTGGDGHFLVDYLRRAQWEPELVMEGLAWADQCSGVGC</sequence>
<dbReference type="AlphaFoldDB" id="W9V0S3"/>
<evidence type="ECO:0000256" key="6">
    <source>
        <dbReference type="ARBA" id="ARBA00012102"/>
    </source>
</evidence>
<feature type="binding site" evidence="16">
    <location>
        <position position="127"/>
    </location>
    <ligand>
        <name>ATP</name>
        <dbReference type="ChEBI" id="CHEBI:30616"/>
    </ligand>
</feature>
<dbReference type="GO" id="GO:0005524">
    <property type="term" value="F:ATP binding"/>
    <property type="evidence" value="ECO:0007669"/>
    <property type="project" value="UniProtKB-UniRule"/>
</dbReference>
<feature type="binding site" evidence="16">
    <location>
        <position position="95"/>
    </location>
    <ligand>
        <name>substrate</name>
    </ligand>
</feature>
<dbReference type="Gene3D" id="3.30.420.40">
    <property type="match status" value="2"/>
</dbReference>
<dbReference type="Proteomes" id="UP000019464">
    <property type="component" value="Unassembled WGS sequence"/>
</dbReference>
<comment type="cofactor">
    <cofactor evidence="2">
        <name>K(+)</name>
        <dbReference type="ChEBI" id="CHEBI:29103"/>
    </cofactor>
</comment>
<comment type="caution">
    <text evidence="17">The sequence shown here is derived from an EMBL/GenBank/DDBJ whole genome shotgun (WGS) entry which is preliminary data.</text>
</comment>
<feature type="binding site" evidence="16">
    <location>
        <begin position="102"/>
        <end position="105"/>
    </location>
    <ligand>
        <name>substrate</name>
    </ligand>
</feature>
<evidence type="ECO:0000256" key="3">
    <source>
        <dbReference type="ARBA" id="ARBA00004496"/>
    </source>
</evidence>
<proteinExistence type="inferred from homology"/>
<keyword evidence="12 16" id="KW-0630">Potassium</keyword>
<dbReference type="InterPro" id="IPR004619">
    <property type="entry name" value="Type_III_PanK"/>
</dbReference>
<feature type="binding site" evidence="16">
    <location>
        <begin position="11"/>
        <end position="18"/>
    </location>
    <ligand>
        <name>ATP</name>
        <dbReference type="ChEBI" id="CHEBI:30616"/>
    </ligand>
</feature>
<comment type="pathway">
    <text evidence="4 16">Cofactor biosynthesis; coenzyme A biosynthesis; CoA from (R)-pantothenate: step 1/5.</text>
</comment>
<evidence type="ECO:0000256" key="15">
    <source>
        <dbReference type="ARBA" id="ARBA00040883"/>
    </source>
</evidence>
<dbReference type="EC" id="2.7.1.33" evidence="6 16"/>
<comment type="similarity">
    <text evidence="14 16">Belongs to the type III pantothenate kinase family.</text>
</comment>
<dbReference type="SUPFAM" id="SSF53067">
    <property type="entry name" value="Actin-like ATPase domain"/>
    <property type="match status" value="2"/>
</dbReference>
<dbReference type="STRING" id="1229521.D791_02621"/>